<dbReference type="AlphaFoldDB" id="A0AAJ0F8Y4"/>
<sequence>MCNGPDNSGGTAAAGTGTITASVRSLVPNHPACTEALALARSSLPASLLYHSFRVYLYAQAFQHFFQDDGNPSPSPSPASQASTSSSAGPSAPTPPHVLFVASLLHDIGTATVHDPVPERFEVVSADAAAAILRSHGTPEYLVKDAWLAMALHTSPGIAERLGGTVRALRLAVRADFGSYPAPAAELLPGGAETVNVIRWKLPRLEIEKDLGDAVVRQALGEPLKAPGGSWPGDLVRAKREDPGWEGVNRAF</sequence>
<dbReference type="SUPFAM" id="SSF109604">
    <property type="entry name" value="HD-domain/PDEase-like"/>
    <property type="match status" value="1"/>
</dbReference>
<accession>A0AAJ0F8Y4</accession>
<dbReference type="InterPro" id="IPR006674">
    <property type="entry name" value="HD_domain"/>
</dbReference>
<dbReference type="Gene3D" id="1.10.3210.10">
    <property type="entry name" value="Hypothetical protein af1432"/>
    <property type="match status" value="1"/>
</dbReference>
<reference evidence="3" key="1">
    <citation type="submission" date="2023-06" db="EMBL/GenBank/DDBJ databases">
        <title>Genome-scale phylogeny and comparative genomics of the fungal order Sordariales.</title>
        <authorList>
            <consortium name="Lawrence Berkeley National Laboratory"/>
            <person name="Hensen N."/>
            <person name="Bonometti L."/>
            <person name="Westerberg I."/>
            <person name="Brannstrom I.O."/>
            <person name="Guillou S."/>
            <person name="Cros-Aarteil S."/>
            <person name="Calhoun S."/>
            <person name="Haridas S."/>
            <person name="Kuo A."/>
            <person name="Mondo S."/>
            <person name="Pangilinan J."/>
            <person name="Riley R."/>
            <person name="Labutti K."/>
            <person name="Andreopoulos B."/>
            <person name="Lipzen A."/>
            <person name="Chen C."/>
            <person name="Yanf M."/>
            <person name="Daum C."/>
            <person name="Ng V."/>
            <person name="Clum A."/>
            <person name="Steindorff A."/>
            <person name="Ohm R."/>
            <person name="Martin F."/>
            <person name="Silar P."/>
            <person name="Natvig D."/>
            <person name="Lalanne C."/>
            <person name="Gautier V."/>
            <person name="Ament-Velasquez S.L."/>
            <person name="Kruys A."/>
            <person name="Hutchinson M.I."/>
            <person name="Powell A.J."/>
            <person name="Barry K."/>
            <person name="Miller A.N."/>
            <person name="Grigoriev I.V."/>
            <person name="Debuchy R."/>
            <person name="Gladieux P."/>
            <person name="Thoren M.H."/>
            <person name="Johannesson H."/>
        </authorList>
    </citation>
    <scope>NUCLEOTIDE SEQUENCE</scope>
    <source>
        <strain evidence="3">PSN4</strain>
    </source>
</reference>
<dbReference type="Pfam" id="PF01966">
    <property type="entry name" value="HD"/>
    <property type="match status" value="1"/>
</dbReference>
<feature type="domain" description="HD" evidence="2">
    <location>
        <begin position="49"/>
        <end position="160"/>
    </location>
</feature>
<comment type="caution">
    <text evidence="3">The sequence shown here is derived from an EMBL/GenBank/DDBJ whole genome shotgun (WGS) entry which is preliminary data.</text>
</comment>
<evidence type="ECO:0000256" key="1">
    <source>
        <dbReference type="SAM" id="MobiDB-lite"/>
    </source>
</evidence>
<feature type="compositionally biased region" description="Low complexity" evidence="1">
    <location>
        <begin position="78"/>
        <end position="91"/>
    </location>
</feature>
<feature type="region of interest" description="Disordered" evidence="1">
    <location>
        <begin position="69"/>
        <end position="93"/>
    </location>
</feature>
<dbReference type="EMBL" id="MU839839">
    <property type="protein sequence ID" value="KAK1752625.1"/>
    <property type="molecule type" value="Genomic_DNA"/>
</dbReference>
<protein>
    <recommendedName>
        <fullName evidence="2">HD domain-containing protein</fullName>
    </recommendedName>
</protein>
<dbReference type="Proteomes" id="UP001239445">
    <property type="component" value="Unassembled WGS sequence"/>
</dbReference>
<name>A0AAJ0F8Y4_9PEZI</name>
<proteinExistence type="predicted"/>
<organism evidence="3 4">
    <name type="scientific">Echria macrotheca</name>
    <dbReference type="NCBI Taxonomy" id="438768"/>
    <lineage>
        <taxon>Eukaryota</taxon>
        <taxon>Fungi</taxon>
        <taxon>Dikarya</taxon>
        <taxon>Ascomycota</taxon>
        <taxon>Pezizomycotina</taxon>
        <taxon>Sordariomycetes</taxon>
        <taxon>Sordariomycetidae</taxon>
        <taxon>Sordariales</taxon>
        <taxon>Schizotheciaceae</taxon>
        <taxon>Echria</taxon>
    </lineage>
</organism>
<evidence type="ECO:0000313" key="3">
    <source>
        <dbReference type="EMBL" id="KAK1752625.1"/>
    </source>
</evidence>
<evidence type="ECO:0000313" key="4">
    <source>
        <dbReference type="Proteomes" id="UP001239445"/>
    </source>
</evidence>
<keyword evidence="4" id="KW-1185">Reference proteome</keyword>
<dbReference type="PANTHER" id="PTHR35569">
    <property type="entry name" value="CYANAMIDE HYDRATASE DDI2-RELATED"/>
    <property type="match status" value="1"/>
</dbReference>
<dbReference type="PANTHER" id="PTHR35569:SF1">
    <property type="entry name" value="CYANAMIDE HYDRATASE DDI2-RELATED"/>
    <property type="match status" value="1"/>
</dbReference>
<gene>
    <name evidence="3" type="ORF">QBC47DRAFT_432228</name>
</gene>
<evidence type="ECO:0000259" key="2">
    <source>
        <dbReference type="Pfam" id="PF01966"/>
    </source>
</evidence>